<reference evidence="8 9" key="2">
    <citation type="submission" date="2009-01" db="EMBL/GenBank/DDBJ databases">
        <title>Draft genome sequence of Bacteroides cellulosilyticus (DSM 14838).</title>
        <authorList>
            <person name="Sudarsanam P."/>
            <person name="Ley R."/>
            <person name="Guruge J."/>
            <person name="Turnbaugh P.J."/>
            <person name="Mahowald M."/>
            <person name="Liep D."/>
            <person name="Gordon J."/>
        </authorList>
    </citation>
    <scope>NUCLEOTIDE SEQUENCE [LARGE SCALE GENOMIC DNA]</scope>
    <source>
        <strain evidence="8 9">DSM 14838</strain>
    </source>
</reference>
<evidence type="ECO:0000256" key="2">
    <source>
        <dbReference type="ARBA" id="ARBA00022692"/>
    </source>
</evidence>
<keyword evidence="4 6" id="KW-1133">Transmembrane helix</keyword>
<evidence type="ECO:0000256" key="6">
    <source>
        <dbReference type="SAM" id="Phobius"/>
    </source>
</evidence>
<keyword evidence="3" id="KW-0201">Cytochrome c-type biogenesis</keyword>
<dbReference type="PANTHER" id="PTHR31566:SF5">
    <property type="entry name" value="RESB-LIKE DOMAIN-CONTAINING PROTEIN"/>
    <property type="match status" value="1"/>
</dbReference>
<dbReference type="InterPro" id="IPR007816">
    <property type="entry name" value="ResB-like_domain"/>
</dbReference>
<dbReference type="Pfam" id="PF05140">
    <property type="entry name" value="ResB"/>
    <property type="match status" value="1"/>
</dbReference>
<feature type="transmembrane region" description="Helical" evidence="6">
    <location>
        <begin position="116"/>
        <end position="135"/>
    </location>
</feature>
<organism evidence="8 9">
    <name type="scientific">Bacteroides cellulosilyticus DSM 14838</name>
    <dbReference type="NCBI Taxonomy" id="537012"/>
    <lineage>
        <taxon>Bacteria</taxon>
        <taxon>Pseudomonadati</taxon>
        <taxon>Bacteroidota</taxon>
        <taxon>Bacteroidia</taxon>
        <taxon>Bacteroidales</taxon>
        <taxon>Bacteroidaceae</taxon>
        <taxon>Bacteroides</taxon>
    </lineage>
</organism>
<reference evidence="8 9" key="1">
    <citation type="submission" date="2008-12" db="EMBL/GenBank/DDBJ databases">
        <authorList>
            <person name="Fulton L."/>
            <person name="Clifton S."/>
            <person name="Fulton B."/>
            <person name="Xu J."/>
            <person name="Minx P."/>
            <person name="Pepin K.H."/>
            <person name="Johnson M."/>
            <person name="Bhonagiri V."/>
            <person name="Nash W.E."/>
            <person name="Mardis E.R."/>
            <person name="Wilson R.K."/>
        </authorList>
    </citation>
    <scope>NUCLEOTIDE SEQUENCE [LARGE SCALE GENOMIC DNA]</scope>
    <source>
        <strain evidence="8 9">DSM 14838</strain>
    </source>
</reference>
<evidence type="ECO:0000313" key="8">
    <source>
        <dbReference type="EMBL" id="EEF86686.1"/>
    </source>
</evidence>
<gene>
    <name evidence="8" type="ORF">BACCELL_05717</name>
</gene>
<evidence type="ECO:0000256" key="3">
    <source>
        <dbReference type="ARBA" id="ARBA00022748"/>
    </source>
</evidence>
<name>E2NN22_9BACE</name>
<sequence length="144" mass="16345">FHSMGATYAVYLQAINQKTKTAKEGWVSCGSFIFPYKALRLDSLTSLIMPEREPQRFASTVKVYTEDGKQVEDTIAVNHPLNVAGWNIYQLSYDDTQGRWSDISVFELVRDPWLPAVYTGIIMMVLGAICLFVNAQKRKEEDAE</sequence>
<dbReference type="InterPro" id="IPR023494">
    <property type="entry name" value="Cyt_c_bgen_Ccs1/CcsB/ResB"/>
</dbReference>
<dbReference type="Proteomes" id="UP000003711">
    <property type="component" value="Unassembled WGS sequence"/>
</dbReference>
<evidence type="ECO:0000256" key="1">
    <source>
        <dbReference type="ARBA" id="ARBA00004141"/>
    </source>
</evidence>
<protein>
    <recommendedName>
        <fullName evidence="7">ResB-like domain-containing protein</fullName>
    </recommendedName>
</protein>
<comment type="subcellular location">
    <subcellularLocation>
        <location evidence="1">Membrane</location>
        <topology evidence="1">Multi-pass membrane protein</topology>
    </subcellularLocation>
</comment>
<evidence type="ECO:0000256" key="5">
    <source>
        <dbReference type="ARBA" id="ARBA00023136"/>
    </source>
</evidence>
<dbReference type="HOGENOM" id="CLU_1790865_0_0_10"/>
<dbReference type="EMBL" id="ACCH01000483">
    <property type="protein sequence ID" value="EEF86686.1"/>
    <property type="molecule type" value="Genomic_DNA"/>
</dbReference>
<keyword evidence="2 6" id="KW-0812">Transmembrane</keyword>
<feature type="non-terminal residue" evidence="8">
    <location>
        <position position="1"/>
    </location>
</feature>
<evidence type="ECO:0000259" key="7">
    <source>
        <dbReference type="Pfam" id="PF05140"/>
    </source>
</evidence>
<dbReference type="RefSeq" id="WP_007215048.1">
    <property type="nucleotide sequence ID" value="NZ_EQ973509.1"/>
</dbReference>
<dbReference type="AlphaFoldDB" id="E2NN22"/>
<feature type="domain" description="ResB-like" evidence="7">
    <location>
        <begin position="38"/>
        <end position="97"/>
    </location>
</feature>
<dbReference type="GO" id="GO:0017004">
    <property type="term" value="P:cytochrome complex assembly"/>
    <property type="evidence" value="ECO:0007669"/>
    <property type="project" value="UniProtKB-KW"/>
</dbReference>
<evidence type="ECO:0000256" key="4">
    <source>
        <dbReference type="ARBA" id="ARBA00022989"/>
    </source>
</evidence>
<dbReference type="GO" id="GO:0016020">
    <property type="term" value="C:membrane"/>
    <property type="evidence" value="ECO:0007669"/>
    <property type="project" value="UniProtKB-SubCell"/>
</dbReference>
<evidence type="ECO:0000313" key="9">
    <source>
        <dbReference type="Proteomes" id="UP000003711"/>
    </source>
</evidence>
<dbReference type="PANTHER" id="PTHR31566">
    <property type="entry name" value="CYTOCHROME C BIOGENESIS PROTEIN CCS1, CHLOROPLASTIC"/>
    <property type="match status" value="1"/>
</dbReference>
<keyword evidence="5 6" id="KW-0472">Membrane</keyword>
<accession>E2NN22</accession>
<proteinExistence type="predicted"/>
<comment type="caution">
    <text evidence="8">The sequence shown here is derived from an EMBL/GenBank/DDBJ whole genome shotgun (WGS) entry which is preliminary data.</text>
</comment>